<dbReference type="Proteomes" id="UP001163324">
    <property type="component" value="Chromosome 1"/>
</dbReference>
<accession>A0ACC0VCY4</accession>
<sequence length="550" mass="60625">MNKKYHSDTDLPSRKMPNPHVASDLEETDNGDDVFGSPSNNHADEKTEHQALEMQKDDENEKALVPSQQPDPQTIYSSSGCVFVANLAQKYEDDALEAEITKEFSQWGCVFVKIRRDRGGMPYAFVQFTKTAEADAAIEGSNGQMILGRPCRAEKAKANSIFLVVKRDDTIVERHEALGLLHPFGEIEKVEELDHSVAEGLGVRNGVIVFFLSYDANRDVVQSMKKHDIFLVRAFDPMRPQDTDLSWRAGRKALMDLYDKDRRSVQFKTLHFDVGEEELREICAPYGTVVELQIISRYASPDCGPYNRSAVVEFSRVDQVEECLAQTDGKVWKGHRLSTQRKPSDAFNYPTTPPRYGSRSASFSRGSSTPASNARRGTSINRSGARGSSSAVQSPLGKYGDGTETSPTGSWRVSQGQDTLQGPRWPGSSRYRSGSYKQPVPQFDVTQLQRGAASPSFTRASSGAGPACRGNNRGFRPPAPQRQAPARGAATNYQGSSHATQPQLSVTSLQSSEGADTSQARTSWDGAQYTHVHSFAPSHYFYQPHAIAAP</sequence>
<evidence type="ECO:0000313" key="2">
    <source>
        <dbReference type="Proteomes" id="UP001163324"/>
    </source>
</evidence>
<evidence type="ECO:0000313" key="1">
    <source>
        <dbReference type="EMBL" id="KAI9904331.1"/>
    </source>
</evidence>
<dbReference type="EMBL" id="CM047940">
    <property type="protein sequence ID" value="KAI9904331.1"/>
    <property type="molecule type" value="Genomic_DNA"/>
</dbReference>
<reference evidence="1" key="1">
    <citation type="submission" date="2022-10" db="EMBL/GenBank/DDBJ databases">
        <title>Complete Genome of Trichothecium roseum strain YXFP-22015, a Plant Pathogen Isolated from Citrus.</title>
        <authorList>
            <person name="Wang Y."/>
            <person name="Zhu L."/>
        </authorList>
    </citation>
    <scope>NUCLEOTIDE SEQUENCE</scope>
    <source>
        <strain evidence="1">YXFP-22015</strain>
    </source>
</reference>
<proteinExistence type="predicted"/>
<keyword evidence="2" id="KW-1185">Reference proteome</keyword>
<gene>
    <name evidence="1" type="ORF">N3K66_000860</name>
</gene>
<organism evidence="1 2">
    <name type="scientific">Trichothecium roseum</name>
    <dbReference type="NCBI Taxonomy" id="47278"/>
    <lineage>
        <taxon>Eukaryota</taxon>
        <taxon>Fungi</taxon>
        <taxon>Dikarya</taxon>
        <taxon>Ascomycota</taxon>
        <taxon>Pezizomycotina</taxon>
        <taxon>Sordariomycetes</taxon>
        <taxon>Hypocreomycetidae</taxon>
        <taxon>Hypocreales</taxon>
        <taxon>Hypocreales incertae sedis</taxon>
        <taxon>Trichothecium</taxon>
    </lineage>
</organism>
<name>A0ACC0VCY4_9HYPO</name>
<protein>
    <submittedName>
        <fullName evidence="1">Uncharacterized protein</fullName>
    </submittedName>
</protein>
<comment type="caution">
    <text evidence="1">The sequence shown here is derived from an EMBL/GenBank/DDBJ whole genome shotgun (WGS) entry which is preliminary data.</text>
</comment>